<keyword evidence="4" id="KW-0812">Transmembrane</keyword>
<evidence type="ECO:0000313" key="7">
    <source>
        <dbReference type="Proteomes" id="UP001476950"/>
    </source>
</evidence>
<comment type="caution">
    <text evidence="6">The sequence shown here is derived from an EMBL/GenBank/DDBJ whole genome shotgun (WGS) entry which is preliminary data.</text>
</comment>
<sequence>MPIDFTVAVRTYNAEKRLPEVLDHLLAQTNAEGLQWEVLIVDNNSTDRTAAIVAEYVQRWRQDSQIRFLCEPRQGCGYGRELAMREAASETLVGFLDDDNLPEPTWLAAAYRFGQEHPKAGAYGGNIYPRLEVASPENFHQIKFLLAVGDSGDAAFRYPKTFVRRRCPVNPGCVIRKQAWQEAVPQHRRLWGRDASRSMVATCAEDVEVLHYIINSHWEVWHNGEMKVWHHMPARRLEPEYLLKTARNSGLSAHALRLSKLHPWQQPLLTLLLPAFILLGGLRVAAFYLRYRSELTTDIVKACLFQRQIGIFLSCFATPRARRYDDTPGQSQQA</sequence>
<keyword evidence="3" id="KW-0808">Transferase</keyword>
<dbReference type="PANTHER" id="PTHR43685">
    <property type="entry name" value="GLYCOSYLTRANSFERASE"/>
    <property type="match status" value="1"/>
</dbReference>
<name>A0ABV0KJK6_9CYAN</name>
<feature type="domain" description="Glycosyltransferase 2-like" evidence="5">
    <location>
        <begin position="6"/>
        <end position="138"/>
    </location>
</feature>
<evidence type="ECO:0000256" key="1">
    <source>
        <dbReference type="ARBA" id="ARBA00006739"/>
    </source>
</evidence>
<dbReference type="Pfam" id="PF00535">
    <property type="entry name" value="Glycos_transf_2"/>
    <property type="match status" value="1"/>
</dbReference>
<keyword evidence="4" id="KW-1133">Transmembrane helix</keyword>
<gene>
    <name evidence="6" type="primary">hpsE</name>
    <name evidence="6" type="ORF">NDI38_13390</name>
</gene>
<dbReference type="NCBIfam" id="NF038302">
    <property type="entry name" value="EPS_HpsE"/>
    <property type="match status" value="1"/>
</dbReference>
<dbReference type="Gene3D" id="3.90.550.10">
    <property type="entry name" value="Spore Coat Polysaccharide Biosynthesis Protein SpsA, Chain A"/>
    <property type="match status" value="1"/>
</dbReference>
<evidence type="ECO:0000256" key="4">
    <source>
        <dbReference type="SAM" id="Phobius"/>
    </source>
</evidence>
<comment type="similarity">
    <text evidence="1">Belongs to the glycosyltransferase 2 family.</text>
</comment>
<dbReference type="Proteomes" id="UP001476950">
    <property type="component" value="Unassembled WGS sequence"/>
</dbReference>
<dbReference type="InterPro" id="IPR001173">
    <property type="entry name" value="Glyco_trans_2-like"/>
</dbReference>
<evidence type="ECO:0000256" key="3">
    <source>
        <dbReference type="ARBA" id="ARBA00022679"/>
    </source>
</evidence>
<keyword evidence="7" id="KW-1185">Reference proteome</keyword>
<dbReference type="EMBL" id="JAMPLM010000010">
    <property type="protein sequence ID" value="MEP1059436.1"/>
    <property type="molecule type" value="Genomic_DNA"/>
</dbReference>
<accession>A0ABV0KJK6</accession>
<proteinExistence type="inferred from homology"/>
<dbReference type="CDD" id="cd00761">
    <property type="entry name" value="Glyco_tranf_GTA_type"/>
    <property type="match status" value="1"/>
</dbReference>
<evidence type="ECO:0000256" key="2">
    <source>
        <dbReference type="ARBA" id="ARBA00022676"/>
    </source>
</evidence>
<keyword evidence="2" id="KW-0328">Glycosyltransferase</keyword>
<dbReference type="PANTHER" id="PTHR43685:SF5">
    <property type="entry name" value="GLYCOSYLTRANSFERASE EPSE-RELATED"/>
    <property type="match status" value="1"/>
</dbReference>
<protein>
    <submittedName>
        <fullName evidence="6">Hormogonium polysaccharide biosynthesis glycosyltransferase HpsE</fullName>
    </submittedName>
</protein>
<dbReference type="InterPro" id="IPR029044">
    <property type="entry name" value="Nucleotide-diphossugar_trans"/>
</dbReference>
<dbReference type="SUPFAM" id="SSF53448">
    <property type="entry name" value="Nucleotide-diphospho-sugar transferases"/>
    <property type="match status" value="1"/>
</dbReference>
<dbReference type="RefSeq" id="WP_190448795.1">
    <property type="nucleotide sequence ID" value="NZ_JAMPLM010000010.1"/>
</dbReference>
<evidence type="ECO:0000259" key="5">
    <source>
        <dbReference type="Pfam" id="PF00535"/>
    </source>
</evidence>
<organism evidence="6 7">
    <name type="scientific">Stenomitos frigidus AS-A4</name>
    <dbReference type="NCBI Taxonomy" id="2933935"/>
    <lineage>
        <taxon>Bacteria</taxon>
        <taxon>Bacillati</taxon>
        <taxon>Cyanobacteriota</taxon>
        <taxon>Cyanophyceae</taxon>
        <taxon>Leptolyngbyales</taxon>
        <taxon>Leptolyngbyaceae</taxon>
        <taxon>Stenomitos</taxon>
    </lineage>
</organism>
<keyword evidence="4" id="KW-0472">Membrane</keyword>
<reference evidence="6 7" key="1">
    <citation type="submission" date="2022-04" db="EMBL/GenBank/DDBJ databases">
        <title>Positive selection, recombination, and allopatry shape intraspecific diversity of widespread and dominant cyanobacteria.</title>
        <authorList>
            <person name="Wei J."/>
            <person name="Shu W."/>
            <person name="Hu C."/>
        </authorList>
    </citation>
    <scope>NUCLEOTIDE SEQUENCE [LARGE SCALE GENOMIC DNA]</scope>
    <source>
        <strain evidence="6 7">AS-A4</strain>
    </source>
</reference>
<evidence type="ECO:0000313" key="6">
    <source>
        <dbReference type="EMBL" id="MEP1059436.1"/>
    </source>
</evidence>
<dbReference type="InterPro" id="IPR050834">
    <property type="entry name" value="Glycosyltransf_2"/>
</dbReference>
<feature type="transmembrane region" description="Helical" evidence="4">
    <location>
        <begin position="268"/>
        <end position="289"/>
    </location>
</feature>